<comment type="caution">
    <text evidence="1">The sequence shown here is derived from an EMBL/GenBank/DDBJ whole genome shotgun (WGS) entry which is preliminary data.</text>
</comment>
<dbReference type="RefSeq" id="WP_377870207.1">
    <property type="nucleotide sequence ID" value="NZ_JBHMAY010000021.1"/>
</dbReference>
<gene>
    <name evidence="1" type="ORF">ACFORO_42705</name>
</gene>
<keyword evidence="2" id="KW-1185">Reference proteome</keyword>
<organism evidence="1 2">
    <name type="scientific">Amycolatopsis halotolerans</name>
    <dbReference type="NCBI Taxonomy" id="330083"/>
    <lineage>
        <taxon>Bacteria</taxon>
        <taxon>Bacillati</taxon>
        <taxon>Actinomycetota</taxon>
        <taxon>Actinomycetes</taxon>
        <taxon>Pseudonocardiales</taxon>
        <taxon>Pseudonocardiaceae</taxon>
        <taxon>Amycolatopsis</taxon>
    </lineage>
</organism>
<dbReference type="EMBL" id="JBHRWI010000070">
    <property type="protein sequence ID" value="MFC3516934.1"/>
    <property type="molecule type" value="Genomic_DNA"/>
</dbReference>
<name>A0ABV7QWV4_9PSEU</name>
<dbReference type="Proteomes" id="UP001595764">
    <property type="component" value="Unassembled WGS sequence"/>
</dbReference>
<protein>
    <recommendedName>
        <fullName evidence="3">Methyl-accepting chemotaxis protein</fullName>
    </recommendedName>
</protein>
<reference evidence="2" key="1">
    <citation type="journal article" date="2019" name="Int. J. Syst. Evol. Microbiol.">
        <title>The Global Catalogue of Microorganisms (GCM) 10K type strain sequencing project: providing services to taxonomists for standard genome sequencing and annotation.</title>
        <authorList>
            <consortium name="The Broad Institute Genomics Platform"/>
            <consortium name="The Broad Institute Genome Sequencing Center for Infectious Disease"/>
            <person name="Wu L."/>
            <person name="Ma J."/>
        </authorList>
    </citation>
    <scope>NUCLEOTIDE SEQUENCE [LARGE SCALE GENOMIC DNA]</scope>
    <source>
        <strain evidence="2">CGMCC 4.7682</strain>
    </source>
</reference>
<evidence type="ECO:0000313" key="2">
    <source>
        <dbReference type="Proteomes" id="UP001595764"/>
    </source>
</evidence>
<evidence type="ECO:0008006" key="3">
    <source>
        <dbReference type="Google" id="ProtNLM"/>
    </source>
</evidence>
<sequence>MAIGNAIAKCNDFQAVMMNAANIAEEIKQMIGNALANTELHQSTIQSMEQMQASVTTTAQTGSEFSGVLQSIQERLQSI</sequence>
<accession>A0ABV7QWV4</accession>
<evidence type="ECO:0000313" key="1">
    <source>
        <dbReference type="EMBL" id="MFC3516934.1"/>
    </source>
</evidence>
<proteinExistence type="predicted"/>